<comment type="similarity">
    <text evidence="2 13">Belongs to the replication factor A protein 1 family.</text>
</comment>
<dbReference type="GO" id="GO:0003677">
    <property type="term" value="F:DNA binding"/>
    <property type="evidence" value="ECO:0007669"/>
    <property type="project" value="UniProtKB-KW"/>
</dbReference>
<dbReference type="InterPro" id="IPR047192">
    <property type="entry name" value="Euk_RPA1_DBD_C"/>
</dbReference>
<evidence type="ECO:0000256" key="3">
    <source>
        <dbReference type="ARBA" id="ARBA00022705"/>
    </source>
</evidence>
<evidence type="ECO:0000259" key="15">
    <source>
        <dbReference type="PROSITE" id="PS50158"/>
    </source>
</evidence>
<dbReference type="Gene3D" id="4.10.60.10">
    <property type="entry name" value="Zinc finger, CCHC-type"/>
    <property type="match status" value="1"/>
</dbReference>
<dbReference type="InterPro" id="IPR007199">
    <property type="entry name" value="Rep_factor-A_N"/>
</dbReference>
<dbReference type="FunFam" id="2.40.50.140:FF:000117">
    <property type="entry name" value="Replication protein A subunit"/>
    <property type="match status" value="1"/>
</dbReference>
<dbReference type="Pfam" id="PF08646">
    <property type="entry name" value="Rep_fac-A_C"/>
    <property type="match status" value="1"/>
</dbReference>
<dbReference type="GO" id="GO:0006281">
    <property type="term" value="P:DNA repair"/>
    <property type="evidence" value="ECO:0007669"/>
    <property type="project" value="UniProtKB-KW"/>
</dbReference>
<dbReference type="Pfam" id="PF01336">
    <property type="entry name" value="tRNA_anti-codon"/>
    <property type="match status" value="1"/>
</dbReference>
<feature type="compositionally biased region" description="Pro residues" evidence="14">
    <location>
        <begin position="246"/>
        <end position="257"/>
    </location>
</feature>
<feature type="region of interest" description="Disordered" evidence="14">
    <location>
        <begin position="138"/>
        <end position="159"/>
    </location>
</feature>
<dbReference type="GO" id="GO:0007140">
    <property type="term" value="P:male meiotic nuclear division"/>
    <property type="evidence" value="ECO:0007669"/>
    <property type="project" value="UniProtKB-ARBA"/>
</dbReference>
<keyword evidence="5" id="KW-0227">DNA damage</keyword>
<accession>A0A9Q0HR72</accession>
<keyword evidence="9" id="KW-0233">DNA recombination</keyword>
<proteinExistence type="inferred from homology"/>
<organism evidence="16 17">
    <name type="scientific">Rhynchospora breviuscula</name>
    <dbReference type="NCBI Taxonomy" id="2022672"/>
    <lineage>
        <taxon>Eukaryota</taxon>
        <taxon>Viridiplantae</taxon>
        <taxon>Streptophyta</taxon>
        <taxon>Embryophyta</taxon>
        <taxon>Tracheophyta</taxon>
        <taxon>Spermatophyta</taxon>
        <taxon>Magnoliopsida</taxon>
        <taxon>Liliopsida</taxon>
        <taxon>Poales</taxon>
        <taxon>Cyperaceae</taxon>
        <taxon>Cyperoideae</taxon>
        <taxon>Rhynchosporeae</taxon>
        <taxon>Rhynchospora</taxon>
    </lineage>
</organism>
<comment type="subunit">
    <text evidence="13">Heterotrimer of RPA1, RPA2 and RPA3 (canonical replication protein A complex).</text>
</comment>
<evidence type="ECO:0000256" key="6">
    <source>
        <dbReference type="ARBA" id="ARBA00022771"/>
    </source>
</evidence>
<dbReference type="InterPro" id="IPR031657">
    <property type="entry name" value="REPA_OB_2"/>
</dbReference>
<dbReference type="CDD" id="cd04477">
    <property type="entry name" value="RPA1N"/>
    <property type="match status" value="1"/>
</dbReference>
<evidence type="ECO:0000256" key="1">
    <source>
        <dbReference type="ARBA" id="ARBA00004123"/>
    </source>
</evidence>
<evidence type="ECO:0000256" key="13">
    <source>
        <dbReference type="RuleBase" id="RU364130"/>
    </source>
</evidence>
<dbReference type="InterPro" id="IPR013955">
    <property type="entry name" value="Rep_factor-A_C"/>
</dbReference>
<keyword evidence="11 13" id="KW-0539">Nucleus</keyword>
<evidence type="ECO:0000256" key="7">
    <source>
        <dbReference type="ARBA" id="ARBA00022833"/>
    </source>
</evidence>
<evidence type="ECO:0000313" key="17">
    <source>
        <dbReference type="Proteomes" id="UP001151287"/>
    </source>
</evidence>
<feature type="domain" description="CCHC-type" evidence="15">
    <location>
        <begin position="808"/>
        <end position="823"/>
    </location>
</feature>
<dbReference type="Proteomes" id="UP001151287">
    <property type="component" value="Unassembled WGS sequence"/>
</dbReference>
<dbReference type="EMBL" id="JAMQYH010000003">
    <property type="protein sequence ID" value="KAJ1695444.1"/>
    <property type="molecule type" value="Genomic_DNA"/>
</dbReference>
<reference evidence="16" key="1">
    <citation type="journal article" date="2022" name="Cell">
        <title>Repeat-based holocentromeres influence genome architecture and karyotype evolution.</title>
        <authorList>
            <person name="Hofstatter P.G."/>
            <person name="Thangavel G."/>
            <person name="Lux T."/>
            <person name="Neumann P."/>
            <person name="Vondrak T."/>
            <person name="Novak P."/>
            <person name="Zhang M."/>
            <person name="Costa L."/>
            <person name="Castellani M."/>
            <person name="Scott A."/>
            <person name="Toegelov H."/>
            <person name="Fuchs J."/>
            <person name="Mata-Sucre Y."/>
            <person name="Dias Y."/>
            <person name="Vanzela A.L.L."/>
            <person name="Huettel B."/>
            <person name="Almeida C.C.S."/>
            <person name="Simkova H."/>
            <person name="Souza G."/>
            <person name="Pedrosa-Harand A."/>
            <person name="Macas J."/>
            <person name="Mayer K.F.X."/>
            <person name="Houben A."/>
            <person name="Marques A."/>
        </authorList>
    </citation>
    <scope>NUCLEOTIDE SEQUENCE</scope>
    <source>
        <strain evidence="16">RhyBre1mFocal</strain>
    </source>
</reference>
<dbReference type="GO" id="GO:0008270">
    <property type="term" value="F:zinc ion binding"/>
    <property type="evidence" value="ECO:0007669"/>
    <property type="project" value="UniProtKB-KW"/>
</dbReference>
<dbReference type="SMART" id="SM00343">
    <property type="entry name" value="ZnF_C2HC"/>
    <property type="match status" value="2"/>
</dbReference>
<dbReference type="CDD" id="cd04475">
    <property type="entry name" value="RPA1_DBD_B"/>
    <property type="match status" value="1"/>
</dbReference>
<keyword evidence="8 13" id="KW-0238">DNA-binding</keyword>
<dbReference type="Pfam" id="PF16900">
    <property type="entry name" value="REPA_OB_2"/>
    <property type="match status" value="1"/>
</dbReference>
<dbReference type="Pfam" id="PF04057">
    <property type="entry name" value="Rep-A_N"/>
    <property type="match status" value="1"/>
</dbReference>
<evidence type="ECO:0000256" key="12">
    <source>
        <dbReference type="PROSITE-ProRule" id="PRU00047"/>
    </source>
</evidence>
<dbReference type="SUPFAM" id="SSF57756">
    <property type="entry name" value="Retrovirus zinc finger-like domains"/>
    <property type="match status" value="1"/>
</dbReference>
<feature type="region of interest" description="Disordered" evidence="14">
    <location>
        <begin position="226"/>
        <end position="262"/>
    </location>
</feature>
<dbReference type="FunFam" id="2.40.50.140:FF:000041">
    <property type="entry name" value="Replication protein A subunit"/>
    <property type="match status" value="1"/>
</dbReference>
<dbReference type="PROSITE" id="PS50158">
    <property type="entry name" value="ZF_CCHC"/>
    <property type="match status" value="1"/>
</dbReference>
<keyword evidence="6 12" id="KW-0863">Zinc-finger</keyword>
<evidence type="ECO:0000256" key="8">
    <source>
        <dbReference type="ARBA" id="ARBA00023125"/>
    </source>
</evidence>
<dbReference type="CDD" id="cd04474">
    <property type="entry name" value="RPA1_DBD_A"/>
    <property type="match status" value="1"/>
</dbReference>
<keyword evidence="10" id="KW-0234">DNA repair</keyword>
<evidence type="ECO:0000256" key="14">
    <source>
        <dbReference type="SAM" id="MobiDB-lite"/>
    </source>
</evidence>
<keyword evidence="7 13" id="KW-0862">Zinc</keyword>
<dbReference type="Pfam" id="PF00098">
    <property type="entry name" value="zf-CCHC"/>
    <property type="match status" value="1"/>
</dbReference>
<sequence length="852" mass="93940">MAHQLTSGAVAVISEGGGEGMQPVLQISDVRQVSTAQNTTERYRMLLSDGAHTQQAMLATQLNSLVREGNLQAGSIVQLNEYICNEIQGRRIIIVIQLEVLQSKREIIGVPRMYEIGSSASLANNPNIGTSVKTHSTAQTHQTEPFINPRQQPPSNNPSYNANIGARNMMNQPNFHQIPKPCSLNLNPSTSSNNSLYNASIAVRNMMIQPDFQSMKLESSNLNQSFQFRPPASTISSSNTYSRPAQQPPFQQPPPPLYVNRGPIAKNEAPAVIFPISRLNPFQGRWTIKARVSLKGELRSYNNTKGDGKVFSFDLIDSEGGEIRVTCFNNVAEHFYPKIEFGKVYLMSKGSIKQANKKFNPLNHEYEMNLESGSMVEPCEDDRTIPGVTFSFRQISDIESLPSDTILDVIGVVTSISPASIVMKRNGQETSKHTLQLKDMSGRSVELSMWGNFVSSEGQELQSMCDSGQFPILAIKGGRVTDFNGKSVSSIPGSQLFVEPDCVEAQQLRDWYNREGKSALAVSISFQTGMQAGRADNRKTCSEIKDEGLGHGEKPNWISVKGIITFFIVDSFWYTACPLMINDKQCNKKVTNNGDGTWRCDRCDQNLPDCDYRYLIKFDIQDHTGVVRVTAFQDAGEQIMGRPAKHLHQIKYEEEDNEKFSEIIRSALFKQFIFKLKVKEESYQEVQQVKITVVSADKLEPSTECKYLLGQIDRMLLEDQKPNQNLYPNTVPGNGNDRPNLFVGARDQQMPLCSGCGSSGHNVLNCPASMNRQVGGAGGGFANRPFNNMGAGGLGGADAGSGNDRNVCFKCQQPGHWARDCPNVAPGSGGGAGYGAGNMQSRYNNNQYGGNY</sequence>
<dbReference type="NCBIfam" id="TIGR00617">
    <property type="entry name" value="rpa1"/>
    <property type="match status" value="1"/>
</dbReference>
<evidence type="ECO:0000256" key="9">
    <source>
        <dbReference type="ARBA" id="ARBA00023172"/>
    </source>
</evidence>
<dbReference type="OrthoDB" id="1751331at2759"/>
<dbReference type="PANTHER" id="PTHR47165:SF4">
    <property type="entry name" value="OS03G0429900 PROTEIN"/>
    <property type="match status" value="1"/>
</dbReference>
<dbReference type="CDD" id="cd04476">
    <property type="entry name" value="RPA1_DBD_C"/>
    <property type="match status" value="1"/>
</dbReference>
<dbReference type="InterPro" id="IPR004365">
    <property type="entry name" value="NA-bd_OB_tRNA"/>
</dbReference>
<keyword evidence="17" id="KW-1185">Reference proteome</keyword>
<keyword evidence="3 13" id="KW-0235">DNA replication</keyword>
<comment type="caution">
    <text evidence="16">The sequence shown here is derived from an EMBL/GenBank/DDBJ whole genome shotgun (WGS) entry which is preliminary data.</text>
</comment>
<dbReference type="PANTHER" id="PTHR47165">
    <property type="entry name" value="OS03G0429900 PROTEIN"/>
    <property type="match status" value="1"/>
</dbReference>
<evidence type="ECO:0000256" key="5">
    <source>
        <dbReference type="ARBA" id="ARBA00022763"/>
    </source>
</evidence>
<comment type="subcellular location">
    <subcellularLocation>
        <location evidence="1 13">Nucleus</location>
    </subcellularLocation>
</comment>
<dbReference type="FunFam" id="2.40.50.140:FF:000090">
    <property type="entry name" value="Replication protein A subunit"/>
    <property type="match status" value="1"/>
</dbReference>
<protein>
    <recommendedName>
        <fullName evidence="13">Replication protein A subunit</fullName>
    </recommendedName>
</protein>
<evidence type="ECO:0000256" key="11">
    <source>
        <dbReference type="ARBA" id="ARBA00023242"/>
    </source>
</evidence>
<name>A0A9Q0HR72_9POAL</name>
<dbReference type="SUPFAM" id="SSF50249">
    <property type="entry name" value="Nucleic acid-binding proteins"/>
    <property type="match status" value="4"/>
</dbReference>
<dbReference type="InterPro" id="IPR036875">
    <property type="entry name" value="Znf_CCHC_sf"/>
</dbReference>
<dbReference type="AlphaFoldDB" id="A0A9Q0HR72"/>
<dbReference type="GO" id="GO:0005634">
    <property type="term" value="C:nucleus"/>
    <property type="evidence" value="ECO:0007669"/>
    <property type="project" value="UniProtKB-SubCell"/>
</dbReference>
<dbReference type="Gene3D" id="2.40.50.140">
    <property type="entry name" value="Nucleic acid-binding proteins"/>
    <property type="match status" value="4"/>
</dbReference>
<gene>
    <name evidence="16" type="ORF">LUZ63_012142</name>
</gene>
<evidence type="ECO:0000256" key="10">
    <source>
        <dbReference type="ARBA" id="ARBA00023204"/>
    </source>
</evidence>
<dbReference type="InterPro" id="IPR012340">
    <property type="entry name" value="NA-bd_OB-fold"/>
</dbReference>
<evidence type="ECO:0000313" key="16">
    <source>
        <dbReference type="EMBL" id="KAJ1695444.1"/>
    </source>
</evidence>
<dbReference type="FunFam" id="2.40.50.140:FF:000064">
    <property type="entry name" value="Replication protein A subunit"/>
    <property type="match status" value="1"/>
</dbReference>
<dbReference type="InterPro" id="IPR001878">
    <property type="entry name" value="Znf_CCHC"/>
</dbReference>
<keyword evidence="4 13" id="KW-0479">Metal-binding</keyword>
<feature type="compositionally biased region" description="Polar residues" evidence="14">
    <location>
        <begin position="226"/>
        <end position="243"/>
    </location>
</feature>
<dbReference type="GO" id="GO:0006310">
    <property type="term" value="P:DNA recombination"/>
    <property type="evidence" value="ECO:0007669"/>
    <property type="project" value="UniProtKB-KW"/>
</dbReference>
<comment type="function">
    <text evidence="13">Component of the replication protein A complex (RPA) required for DNA recombination, repair and replication. The activity of RPA is mediated by single-stranded DNA binding and protein interactions. Probably involved in repair of double-strand DNA breaks (DSBs) induced by genotoxic stresses.</text>
</comment>
<dbReference type="InterPro" id="IPR004591">
    <property type="entry name" value="Rfa1"/>
</dbReference>
<dbReference type="GO" id="GO:0006260">
    <property type="term" value="P:DNA replication"/>
    <property type="evidence" value="ECO:0007669"/>
    <property type="project" value="UniProtKB-KW"/>
</dbReference>
<evidence type="ECO:0000256" key="2">
    <source>
        <dbReference type="ARBA" id="ARBA00005690"/>
    </source>
</evidence>
<evidence type="ECO:0000256" key="4">
    <source>
        <dbReference type="ARBA" id="ARBA00022723"/>
    </source>
</evidence>